<sequence>MVVLPEVLAYEAGVFIVKTAKKVWKFIVETAEQAFSALSGLFKLIETAIEDALVWLAEKLDWDSINDVVTVLNYSVNTGIDLIGEVIAEGGDMIDGVFESIEGDVGSWHLPHEMPEKLKSLKPDKDKAQQKNSLASNPDFSWVSNTMETSHHRGSDGSPTKTNTGETEFTDVLMAICDEVIKPIWNTVKDTFSHIGDDLKRLFDPSDPLSWQDVLKNVGVDLLLGIIRAVRKAVHGVLAVSAKSISWIKTMLNKPMDIWVISKVYRRVSGRQALTMMDLSALVLAVPTVWTLRLLFGKKPRDFGPLAQLLDDIKTRQARRTVTHNTHPYAAEYAPSTVAARNAFTVTTSRQNVVPKGSLSILHKSEVKQGMVLDDEFATLDAVAKNKEYTVSFAAIISNAKDDEDWESKTGLAKFWAWCRWLWRGAFMIKTVASCLYTVIDTIDTGFKWKTLAAGGNPAQETGWKKGFSVYSACFLVLAGVPINKLNRPAEAIAGRFWAWGITGGISIYKAGLPAPLKPALAAWAGGVDLLFYVKILKDEGGIDSTDKTDTILEAGNRVLADAWAVLSALNGMTAGAQPILLGTAIGVGAVLNLEGIILAKLHHDHYVNHGTREEYNPPSLETSLSGSFM</sequence>
<comment type="caution">
    <text evidence="2">The sequence shown here is derived from an EMBL/GenBank/DDBJ whole genome shotgun (WGS) entry which is preliminary data.</text>
</comment>
<organism evidence="2 3">
    <name type="scientific">Diplogelasinospora grovesii</name>
    <dbReference type="NCBI Taxonomy" id="303347"/>
    <lineage>
        <taxon>Eukaryota</taxon>
        <taxon>Fungi</taxon>
        <taxon>Dikarya</taxon>
        <taxon>Ascomycota</taxon>
        <taxon>Pezizomycotina</taxon>
        <taxon>Sordariomycetes</taxon>
        <taxon>Sordariomycetidae</taxon>
        <taxon>Sordariales</taxon>
        <taxon>Diplogelasinosporaceae</taxon>
        <taxon>Diplogelasinospora</taxon>
    </lineage>
</organism>
<proteinExistence type="predicted"/>
<gene>
    <name evidence="2" type="ORF">QBC46DRAFT_357993</name>
</gene>
<reference evidence="3" key="1">
    <citation type="journal article" date="2023" name="Mol. Phylogenet. Evol.">
        <title>Genome-scale phylogeny and comparative genomics of the fungal order Sordariales.</title>
        <authorList>
            <person name="Hensen N."/>
            <person name="Bonometti L."/>
            <person name="Westerberg I."/>
            <person name="Brannstrom I.O."/>
            <person name="Guillou S."/>
            <person name="Cros-Aarteil S."/>
            <person name="Calhoun S."/>
            <person name="Haridas S."/>
            <person name="Kuo A."/>
            <person name="Mondo S."/>
            <person name="Pangilinan J."/>
            <person name="Riley R."/>
            <person name="LaButti K."/>
            <person name="Andreopoulos B."/>
            <person name="Lipzen A."/>
            <person name="Chen C."/>
            <person name="Yan M."/>
            <person name="Daum C."/>
            <person name="Ng V."/>
            <person name="Clum A."/>
            <person name="Steindorff A."/>
            <person name="Ohm R.A."/>
            <person name="Martin F."/>
            <person name="Silar P."/>
            <person name="Natvig D.O."/>
            <person name="Lalanne C."/>
            <person name="Gautier V."/>
            <person name="Ament-Velasquez S.L."/>
            <person name="Kruys A."/>
            <person name="Hutchinson M.I."/>
            <person name="Powell A.J."/>
            <person name="Barry K."/>
            <person name="Miller A.N."/>
            <person name="Grigoriev I.V."/>
            <person name="Debuchy R."/>
            <person name="Gladieux P."/>
            <person name="Hiltunen Thoren M."/>
            <person name="Johannesson H."/>
        </authorList>
    </citation>
    <scope>NUCLEOTIDE SEQUENCE [LARGE SCALE GENOMIC DNA]</scope>
    <source>
        <strain evidence="3">CBS 340.73</strain>
    </source>
</reference>
<evidence type="ECO:0000313" key="3">
    <source>
        <dbReference type="Proteomes" id="UP001303473"/>
    </source>
</evidence>
<keyword evidence="3" id="KW-1185">Reference proteome</keyword>
<dbReference type="EMBL" id="MU853909">
    <property type="protein sequence ID" value="KAK3935738.1"/>
    <property type="molecule type" value="Genomic_DNA"/>
</dbReference>
<dbReference type="Proteomes" id="UP001303473">
    <property type="component" value="Unassembled WGS sequence"/>
</dbReference>
<accession>A0AAN6N0R8</accession>
<evidence type="ECO:0000256" key="1">
    <source>
        <dbReference type="SAM" id="MobiDB-lite"/>
    </source>
</evidence>
<evidence type="ECO:0000313" key="2">
    <source>
        <dbReference type="EMBL" id="KAK3935738.1"/>
    </source>
</evidence>
<name>A0AAN6N0R8_9PEZI</name>
<feature type="compositionally biased region" description="Polar residues" evidence="1">
    <location>
        <begin position="130"/>
        <end position="148"/>
    </location>
</feature>
<protein>
    <submittedName>
        <fullName evidence="2">Uncharacterized protein</fullName>
    </submittedName>
</protein>
<dbReference type="AlphaFoldDB" id="A0AAN6N0R8"/>
<feature type="region of interest" description="Disordered" evidence="1">
    <location>
        <begin position="122"/>
        <end position="165"/>
    </location>
</feature>